<feature type="transmembrane region" description="Helical" evidence="7">
    <location>
        <begin position="278"/>
        <end position="301"/>
    </location>
</feature>
<keyword evidence="2" id="KW-0813">Transport</keyword>
<feature type="transmembrane region" description="Helical" evidence="7">
    <location>
        <begin position="210"/>
        <end position="229"/>
    </location>
</feature>
<reference evidence="9" key="2">
    <citation type="submission" date="2020-09" db="EMBL/GenBank/DDBJ databases">
        <authorList>
            <person name="Sun Q."/>
            <person name="Zhou Y."/>
        </authorList>
    </citation>
    <scope>NUCLEOTIDE SEQUENCE</scope>
    <source>
        <strain evidence="9">CGMCC 4.7299</strain>
    </source>
</reference>
<dbReference type="PANTHER" id="PTHR42718:SF9">
    <property type="entry name" value="MAJOR FACILITATOR SUPERFAMILY MULTIDRUG TRANSPORTER MFSC"/>
    <property type="match status" value="1"/>
</dbReference>
<dbReference type="PROSITE" id="PS50850">
    <property type="entry name" value="MFS"/>
    <property type="match status" value="1"/>
</dbReference>
<evidence type="ECO:0000259" key="8">
    <source>
        <dbReference type="PROSITE" id="PS50850"/>
    </source>
</evidence>
<feature type="region of interest" description="Disordered" evidence="6">
    <location>
        <begin position="481"/>
        <end position="504"/>
    </location>
</feature>
<feature type="transmembrane region" description="Helical" evidence="7">
    <location>
        <begin position="313"/>
        <end position="333"/>
    </location>
</feature>
<feature type="domain" description="Major facilitator superfamily (MFS) profile" evidence="8">
    <location>
        <begin position="23"/>
        <end position="476"/>
    </location>
</feature>
<dbReference type="PRINTS" id="PR01036">
    <property type="entry name" value="TCRTETB"/>
</dbReference>
<keyword evidence="10" id="KW-1185">Reference proteome</keyword>
<proteinExistence type="predicted"/>
<dbReference type="InterPro" id="IPR036259">
    <property type="entry name" value="MFS_trans_sf"/>
</dbReference>
<dbReference type="EMBL" id="BMMX01000002">
    <property type="protein sequence ID" value="GGK77993.1"/>
    <property type="molecule type" value="Genomic_DNA"/>
</dbReference>
<accession>A0A8J3FN26</accession>
<dbReference type="SUPFAM" id="SSF103473">
    <property type="entry name" value="MFS general substrate transporter"/>
    <property type="match status" value="1"/>
</dbReference>
<dbReference type="PANTHER" id="PTHR42718">
    <property type="entry name" value="MAJOR FACILITATOR SUPERFAMILY MULTIDRUG TRANSPORTER MFSC"/>
    <property type="match status" value="1"/>
</dbReference>
<dbReference type="GO" id="GO:0022857">
    <property type="term" value="F:transmembrane transporter activity"/>
    <property type="evidence" value="ECO:0007669"/>
    <property type="project" value="InterPro"/>
</dbReference>
<dbReference type="Gene3D" id="1.20.1720.10">
    <property type="entry name" value="Multidrug resistance protein D"/>
    <property type="match status" value="1"/>
</dbReference>
<dbReference type="AlphaFoldDB" id="A0A8J3FN26"/>
<feature type="transmembrane region" description="Helical" evidence="7">
    <location>
        <begin position="415"/>
        <end position="437"/>
    </location>
</feature>
<comment type="caution">
    <text evidence="9">The sequence shown here is derived from an EMBL/GenBank/DDBJ whole genome shotgun (WGS) entry which is preliminary data.</text>
</comment>
<dbReference type="InterPro" id="IPR011701">
    <property type="entry name" value="MFS"/>
</dbReference>
<reference evidence="9" key="1">
    <citation type="journal article" date="2014" name="Int. J. Syst. Evol. Microbiol.">
        <title>Complete genome sequence of Corynebacterium casei LMG S-19264T (=DSM 44701T), isolated from a smear-ripened cheese.</title>
        <authorList>
            <consortium name="US DOE Joint Genome Institute (JGI-PGF)"/>
            <person name="Walter F."/>
            <person name="Albersmeier A."/>
            <person name="Kalinowski J."/>
            <person name="Ruckert C."/>
        </authorList>
    </citation>
    <scope>NUCLEOTIDE SEQUENCE</scope>
    <source>
        <strain evidence="9">CGMCC 4.7299</strain>
    </source>
</reference>
<keyword evidence="3 7" id="KW-0812">Transmembrane</keyword>
<dbReference type="CDD" id="cd17321">
    <property type="entry name" value="MFS_MMR_MDR_like"/>
    <property type="match status" value="1"/>
</dbReference>
<dbReference type="Pfam" id="PF07690">
    <property type="entry name" value="MFS_1"/>
    <property type="match status" value="1"/>
</dbReference>
<evidence type="ECO:0000313" key="10">
    <source>
        <dbReference type="Proteomes" id="UP000656042"/>
    </source>
</evidence>
<dbReference type="Proteomes" id="UP000656042">
    <property type="component" value="Unassembled WGS sequence"/>
</dbReference>
<evidence type="ECO:0000256" key="7">
    <source>
        <dbReference type="SAM" id="Phobius"/>
    </source>
</evidence>
<evidence type="ECO:0000256" key="3">
    <source>
        <dbReference type="ARBA" id="ARBA00022692"/>
    </source>
</evidence>
<feature type="transmembrane region" description="Helical" evidence="7">
    <location>
        <begin position="151"/>
        <end position="172"/>
    </location>
</feature>
<dbReference type="InterPro" id="IPR020846">
    <property type="entry name" value="MFS_dom"/>
</dbReference>
<feature type="transmembrane region" description="Helical" evidence="7">
    <location>
        <begin position="241"/>
        <end position="258"/>
    </location>
</feature>
<organism evidence="9 10">
    <name type="scientific">Mangrovihabitans endophyticus</name>
    <dbReference type="NCBI Taxonomy" id="1751298"/>
    <lineage>
        <taxon>Bacteria</taxon>
        <taxon>Bacillati</taxon>
        <taxon>Actinomycetota</taxon>
        <taxon>Actinomycetes</taxon>
        <taxon>Micromonosporales</taxon>
        <taxon>Micromonosporaceae</taxon>
        <taxon>Mangrovihabitans</taxon>
    </lineage>
</organism>
<dbReference type="GO" id="GO:0005886">
    <property type="term" value="C:plasma membrane"/>
    <property type="evidence" value="ECO:0007669"/>
    <property type="project" value="UniProtKB-SubCell"/>
</dbReference>
<feature type="transmembrane region" description="Helical" evidence="7">
    <location>
        <begin position="345"/>
        <end position="363"/>
    </location>
</feature>
<evidence type="ECO:0000256" key="4">
    <source>
        <dbReference type="ARBA" id="ARBA00022989"/>
    </source>
</evidence>
<feature type="transmembrane region" description="Helical" evidence="7">
    <location>
        <begin position="114"/>
        <end position="139"/>
    </location>
</feature>
<comment type="subcellular location">
    <subcellularLocation>
        <location evidence="1">Cell membrane</location>
        <topology evidence="1">Multi-pass membrane protein</topology>
    </subcellularLocation>
</comment>
<evidence type="ECO:0000256" key="1">
    <source>
        <dbReference type="ARBA" id="ARBA00004651"/>
    </source>
</evidence>
<evidence type="ECO:0000313" key="9">
    <source>
        <dbReference type="EMBL" id="GGK77993.1"/>
    </source>
</evidence>
<protein>
    <submittedName>
        <fullName evidence="9">MFS transporter</fullName>
    </submittedName>
</protein>
<feature type="transmembrane region" description="Helical" evidence="7">
    <location>
        <begin position="449"/>
        <end position="473"/>
    </location>
</feature>
<evidence type="ECO:0000256" key="5">
    <source>
        <dbReference type="ARBA" id="ARBA00023136"/>
    </source>
</evidence>
<name>A0A8J3FN26_9ACTN</name>
<feature type="transmembrane region" description="Helical" evidence="7">
    <location>
        <begin position="57"/>
        <end position="77"/>
    </location>
</feature>
<feature type="transmembrane region" description="Helical" evidence="7">
    <location>
        <begin position="21"/>
        <end position="45"/>
    </location>
</feature>
<keyword evidence="4 7" id="KW-1133">Transmembrane helix</keyword>
<evidence type="ECO:0000256" key="2">
    <source>
        <dbReference type="ARBA" id="ARBA00022448"/>
    </source>
</evidence>
<feature type="transmembrane region" description="Helical" evidence="7">
    <location>
        <begin position="89"/>
        <end position="108"/>
    </location>
</feature>
<keyword evidence="5 7" id="KW-0472">Membrane</keyword>
<feature type="transmembrane region" description="Helical" evidence="7">
    <location>
        <begin position="369"/>
        <end position="394"/>
    </location>
</feature>
<gene>
    <name evidence="9" type="ORF">GCM10012284_09850</name>
</gene>
<feature type="transmembrane region" description="Helical" evidence="7">
    <location>
        <begin position="178"/>
        <end position="198"/>
    </location>
</feature>
<sequence length="504" mass="51683">MFVSTYQLERRPPPQSLRAAWVALTGLSAVFLFEMLDNSILTVALPTIGRDLHASTVALQWVTGAYAVVFGGLMLAFGAIADRFGRRRIMLLGLALLGAASLATAFVTTAEQLVGVRVVTGVAAAMTTPGSMALAFRLFHDDGLRVRATTLISTVGLVGLAIGPPVGGLLLAVAPWQVLLLVNVPIAVLAMIGVRAGIAADDPADLHRDPADLPGAALGTAAIVLALVAPTLFVNDGAGSWAPWTVTAAAAASAFAFVRRERAARHPLLDPHLLARPLVAGGLAYKAAAGLATAGLGYLVTLQLQLDWGWTPALAAVGMLPQVVVLVAGGALVNPFVQRAGLERAAWLSASAVVCGLAVYATLGRFGYVWVALALALVAAGMRVVGVVAAINVLRGLPQNRTTIGVALTDTATEVASGVGIAVTGTLLAALFTGAVATANWSPAQTAQFRQAVTIAGLTLTVVAASLVGWGIARARGAARDQGGHLGHERTGHERTGHERTSVE</sequence>
<evidence type="ECO:0000256" key="6">
    <source>
        <dbReference type="SAM" id="MobiDB-lite"/>
    </source>
</evidence>